<feature type="region of interest" description="Disordered" evidence="1">
    <location>
        <begin position="35"/>
        <end position="94"/>
    </location>
</feature>
<proteinExistence type="predicted"/>
<evidence type="ECO:0000256" key="1">
    <source>
        <dbReference type="SAM" id="MobiDB-lite"/>
    </source>
</evidence>
<dbReference type="InParanoid" id="A0A6L2Q102"/>
<feature type="non-terminal residue" evidence="2">
    <location>
        <position position="1"/>
    </location>
</feature>
<sequence>WLTCFEGGFVLADDHHPPPTFTPPELPKKVHVRGEAGREKEESLMRNHRNTPTAMVNSMSSSKQVNKVKPTVNRATPDNMAVSPNQQPGGGGYN</sequence>
<dbReference type="AlphaFoldDB" id="A0A6L2Q102"/>
<organism evidence="2 3">
    <name type="scientific">Coptotermes formosanus</name>
    <name type="common">Formosan subterranean termite</name>
    <dbReference type="NCBI Taxonomy" id="36987"/>
    <lineage>
        <taxon>Eukaryota</taxon>
        <taxon>Metazoa</taxon>
        <taxon>Ecdysozoa</taxon>
        <taxon>Arthropoda</taxon>
        <taxon>Hexapoda</taxon>
        <taxon>Insecta</taxon>
        <taxon>Pterygota</taxon>
        <taxon>Neoptera</taxon>
        <taxon>Polyneoptera</taxon>
        <taxon>Dictyoptera</taxon>
        <taxon>Blattodea</taxon>
        <taxon>Blattoidea</taxon>
        <taxon>Termitoidae</taxon>
        <taxon>Rhinotermitidae</taxon>
        <taxon>Coptotermes</taxon>
    </lineage>
</organism>
<keyword evidence="3" id="KW-1185">Reference proteome</keyword>
<name>A0A6L2Q102_COPFO</name>
<protein>
    <submittedName>
        <fullName evidence="2">Uncharacterized protein</fullName>
    </submittedName>
</protein>
<dbReference type="Proteomes" id="UP000502823">
    <property type="component" value="Unassembled WGS sequence"/>
</dbReference>
<feature type="non-terminal residue" evidence="2">
    <location>
        <position position="94"/>
    </location>
</feature>
<feature type="compositionally biased region" description="Polar residues" evidence="1">
    <location>
        <begin position="50"/>
        <end position="65"/>
    </location>
</feature>
<dbReference type="EMBL" id="BLKM01000706">
    <property type="protein sequence ID" value="GFG37580.1"/>
    <property type="molecule type" value="Genomic_DNA"/>
</dbReference>
<evidence type="ECO:0000313" key="2">
    <source>
        <dbReference type="EMBL" id="GFG37580.1"/>
    </source>
</evidence>
<comment type="caution">
    <text evidence="2">The sequence shown here is derived from an EMBL/GenBank/DDBJ whole genome shotgun (WGS) entry which is preliminary data.</text>
</comment>
<evidence type="ECO:0000313" key="3">
    <source>
        <dbReference type="Proteomes" id="UP000502823"/>
    </source>
</evidence>
<gene>
    <name evidence="2" type="ORF">Cfor_12667</name>
</gene>
<reference evidence="3" key="1">
    <citation type="submission" date="2020-01" db="EMBL/GenBank/DDBJ databases">
        <title>Draft genome sequence of the Termite Coptotermes fromosanus.</title>
        <authorList>
            <person name="Itakura S."/>
            <person name="Yosikawa Y."/>
            <person name="Umezawa K."/>
        </authorList>
    </citation>
    <scope>NUCLEOTIDE SEQUENCE [LARGE SCALE GENOMIC DNA]</scope>
</reference>
<accession>A0A6L2Q102</accession>
<feature type="compositionally biased region" description="Basic and acidic residues" evidence="1">
    <location>
        <begin position="35"/>
        <end position="45"/>
    </location>
</feature>